<dbReference type="EMBL" id="LGRX02007668">
    <property type="protein sequence ID" value="KAK3274532.1"/>
    <property type="molecule type" value="Genomic_DNA"/>
</dbReference>
<name>A0AAE0L7A3_9CHLO</name>
<feature type="region of interest" description="Disordered" evidence="1">
    <location>
        <begin position="312"/>
        <end position="368"/>
    </location>
</feature>
<sequence>MAFPDHLQKLRLGQQNQLKLEQTLSRAATKKTPDSPTRDAKRSAPMLAKLLGGRTPLKHDGCVPLTDSQPVPPQTRPQPQSPESLKRPFPQPAPAKTPPPTAASELTAEQKLRISENKAKALQKRLERQQQEHAEAAVRAPPPRAAAPQAIAQPAVAASTSSKPSKVKFGAAAAPTGATEGKVQHVPAKARPTVTLQPLEDTVLVRGEGTFALKAQLQKLRGKFEPSAKSWVFPKEREVAVRLMLKNEHALVLDMAAIESFDALAAAATEATRLMTHREPLAQAQAPPAEPVVNSGGSSYFPIFSPSKRNAPAAVSAASSPPAAPPCDKKPTTPAPPAATPPDVKPTIPAPPAVPIASPHSASTAPLHPIETCTDSMIREMIRKYFQETDMTVATEKSARQHVSRMTGAASKHPRIKQLVKEEVNECLILLERELEKEEVMEIPGPRPATPEVIDLLDDDDDDDGQDCSVRPHGQAAPAPVCQEVRPEAQPASCLQSNTAASAAPQAASSAQPPGAGEAECQAAVIAKMQHFQVLRKEFEANQERLEKSKEAVKAEELSTRVNKRRRIANNQQSENLLYPNSFFGGGGTSFDWGWEGMGSSDMGMDIR</sequence>
<comment type="caution">
    <text evidence="2">The sequence shown here is derived from an EMBL/GenBank/DDBJ whole genome shotgun (WGS) entry which is preliminary data.</text>
</comment>
<keyword evidence="3" id="KW-1185">Reference proteome</keyword>
<proteinExistence type="predicted"/>
<feature type="region of interest" description="Disordered" evidence="1">
    <location>
        <begin position="440"/>
        <end position="481"/>
    </location>
</feature>
<feature type="region of interest" description="Disordered" evidence="1">
    <location>
        <begin position="24"/>
        <end position="107"/>
    </location>
</feature>
<feature type="compositionally biased region" description="Pro residues" evidence="1">
    <location>
        <begin position="333"/>
        <end position="354"/>
    </location>
</feature>
<reference evidence="2 3" key="1">
    <citation type="journal article" date="2015" name="Genome Biol. Evol.">
        <title>Comparative Genomics of a Bacterivorous Green Alga Reveals Evolutionary Causalities and Consequences of Phago-Mixotrophic Mode of Nutrition.</title>
        <authorList>
            <person name="Burns J.A."/>
            <person name="Paasch A."/>
            <person name="Narechania A."/>
            <person name="Kim E."/>
        </authorList>
    </citation>
    <scope>NUCLEOTIDE SEQUENCE [LARGE SCALE GENOMIC DNA]</scope>
    <source>
        <strain evidence="2 3">PLY_AMNH</strain>
    </source>
</reference>
<feature type="compositionally biased region" description="Pro residues" evidence="1">
    <location>
        <begin position="89"/>
        <end position="101"/>
    </location>
</feature>
<feature type="compositionally biased region" description="Low complexity" evidence="1">
    <location>
        <begin position="312"/>
        <end position="321"/>
    </location>
</feature>
<evidence type="ECO:0000313" key="3">
    <source>
        <dbReference type="Proteomes" id="UP001190700"/>
    </source>
</evidence>
<feature type="compositionally biased region" description="Pro residues" evidence="1">
    <location>
        <begin position="70"/>
        <end position="80"/>
    </location>
</feature>
<gene>
    <name evidence="2" type="ORF">CYMTET_17287</name>
</gene>
<protein>
    <submittedName>
        <fullName evidence="2">Uncharacterized protein</fullName>
    </submittedName>
</protein>
<accession>A0AAE0L7A3</accession>
<feature type="compositionally biased region" description="Acidic residues" evidence="1">
    <location>
        <begin position="455"/>
        <end position="466"/>
    </location>
</feature>
<dbReference type="AlphaFoldDB" id="A0AAE0L7A3"/>
<feature type="compositionally biased region" description="Basic and acidic residues" evidence="1">
    <location>
        <begin position="31"/>
        <end position="42"/>
    </location>
</feature>
<evidence type="ECO:0000256" key="1">
    <source>
        <dbReference type="SAM" id="MobiDB-lite"/>
    </source>
</evidence>
<organism evidence="2 3">
    <name type="scientific">Cymbomonas tetramitiformis</name>
    <dbReference type="NCBI Taxonomy" id="36881"/>
    <lineage>
        <taxon>Eukaryota</taxon>
        <taxon>Viridiplantae</taxon>
        <taxon>Chlorophyta</taxon>
        <taxon>Pyramimonadophyceae</taxon>
        <taxon>Pyramimonadales</taxon>
        <taxon>Pyramimonadaceae</taxon>
        <taxon>Cymbomonas</taxon>
    </lineage>
</organism>
<evidence type="ECO:0000313" key="2">
    <source>
        <dbReference type="EMBL" id="KAK3274532.1"/>
    </source>
</evidence>
<dbReference type="Proteomes" id="UP001190700">
    <property type="component" value="Unassembled WGS sequence"/>
</dbReference>